<dbReference type="Pfam" id="PF01230">
    <property type="entry name" value="HIT"/>
    <property type="match status" value="1"/>
</dbReference>
<dbReference type="OrthoDB" id="9784774at2"/>
<dbReference type="InterPro" id="IPR036265">
    <property type="entry name" value="HIT-like_sf"/>
</dbReference>
<protein>
    <submittedName>
        <fullName evidence="5">Histidine triad (HIT) family protein</fullName>
    </submittedName>
</protein>
<dbReference type="PRINTS" id="PR00332">
    <property type="entry name" value="HISTRIAD"/>
</dbReference>
<gene>
    <name evidence="5" type="ORF">SAMN04488502_101787</name>
</gene>
<feature type="short sequence motif" description="Histidine triad motif" evidence="2 3">
    <location>
        <begin position="99"/>
        <end position="103"/>
    </location>
</feature>
<dbReference type="Gene3D" id="3.30.428.10">
    <property type="entry name" value="HIT-like"/>
    <property type="match status" value="1"/>
</dbReference>
<dbReference type="PANTHER" id="PTHR23089">
    <property type="entry name" value="HISTIDINE TRIAD HIT PROTEIN"/>
    <property type="match status" value="1"/>
</dbReference>
<reference evidence="5 6" key="1">
    <citation type="submission" date="2016-10" db="EMBL/GenBank/DDBJ databases">
        <authorList>
            <person name="de Groot N.N."/>
        </authorList>
    </citation>
    <scope>NUCLEOTIDE SEQUENCE [LARGE SCALE GENOMIC DNA]</scope>
    <source>
        <strain evidence="5 6">DSM 1736</strain>
    </source>
</reference>
<dbReference type="RefSeq" id="WP_092068519.1">
    <property type="nucleotide sequence ID" value="NZ_FNHB01000001.1"/>
</dbReference>
<feature type="domain" description="HIT" evidence="4">
    <location>
        <begin position="6"/>
        <end position="115"/>
    </location>
</feature>
<dbReference type="PROSITE" id="PS51084">
    <property type="entry name" value="HIT_2"/>
    <property type="match status" value="1"/>
</dbReference>
<dbReference type="InterPro" id="IPR019808">
    <property type="entry name" value="Histidine_triad_CS"/>
</dbReference>
<evidence type="ECO:0000256" key="1">
    <source>
        <dbReference type="PIRSR" id="PIRSR601310-1"/>
    </source>
</evidence>
<name>A0A1G9MSH2_9FIRM</name>
<accession>A0A1G9MSH2</accession>
<dbReference type="InterPro" id="IPR001310">
    <property type="entry name" value="Histidine_triad_HIT"/>
</dbReference>
<feature type="active site" description="Tele-AMP-histidine intermediate" evidence="1">
    <location>
        <position position="101"/>
    </location>
</feature>
<evidence type="ECO:0000313" key="6">
    <source>
        <dbReference type="Proteomes" id="UP000214880"/>
    </source>
</evidence>
<dbReference type="PROSITE" id="PS00892">
    <property type="entry name" value="HIT_1"/>
    <property type="match status" value="1"/>
</dbReference>
<proteinExistence type="predicted"/>
<dbReference type="CDD" id="cd01276">
    <property type="entry name" value="PKCI_related"/>
    <property type="match status" value="1"/>
</dbReference>
<sequence length="115" mass="12780">MQTECIFCNIVQRTIPAQPVYEDDKLLAFNDISPAAPVHVLVIPKKHIANLLEITPEDNGLIDHLMLTIPKIARQLGLDEAGFRLVVNTKDNGGQTVNHLHIHILGGRFMTWPPG</sequence>
<dbReference type="EMBL" id="FNHB01000001">
    <property type="protein sequence ID" value="SDL77218.1"/>
    <property type="molecule type" value="Genomic_DNA"/>
</dbReference>
<dbReference type="InterPro" id="IPR011146">
    <property type="entry name" value="HIT-like"/>
</dbReference>
<organism evidence="5 6">
    <name type="scientific">Dendrosporobacter quercicolus</name>
    <dbReference type="NCBI Taxonomy" id="146817"/>
    <lineage>
        <taxon>Bacteria</taxon>
        <taxon>Bacillati</taxon>
        <taxon>Bacillota</taxon>
        <taxon>Negativicutes</taxon>
        <taxon>Selenomonadales</taxon>
        <taxon>Sporomusaceae</taxon>
        <taxon>Dendrosporobacter</taxon>
    </lineage>
</organism>
<dbReference type="SUPFAM" id="SSF54197">
    <property type="entry name" value="HIT-like"/>
    <property type="match status" value="1"/>
</dbReference>
<evidence type="ECO:0000256" key="3">
    <source>
        <dbReference type="PROSITE-ProRule" id="PRU00464"/>
    </source>
</evidence>
<keyword evidence="6" id="KW-1185">Reference proteome</keyword>
<evidence type="ECO:0000259" key="4">
    <source>
        <dbReference type="PROSITE" id="PS51084"/>
    </source>
</evidence>
<dbReference type="Proteomes" id="UP000214880">
    <property type="component" value="Unassembled WGS sequence"/>
</dbReference>
<evidence type="ECO:0000313" key="5">
    <source>
        <dbReference type="EMBL" id="SDL77218.1"/>
    </source>
</evidence>
<dbReference type="STRING" id="146817.SAMN04488502_101787"/>
<evidence type="ECO:0000256" key="2">
    <source>
        <dbReference type="PIRSR" id="PIRSR601310-3"/>
    </source>
</evidence>
<dbReference type="GO" id="GO:0003824">
    <property type="term" value="F:catalytic activity"/>
    <property type="evidence" value="ECO:0007669"/>
    <property type="project" value="InterPro"/>
</dbReference>
<dbReference type="AlphaFoldDB" id="A0A1G9MSH2"/>